<evidence type="ECO:0000256" key="4">
    <source>
        <dbReference type="RuleBase" id="RU361169"/>
    </source>
</evidence>
<evidence type="ECO:0000256" key="3">
    <source>
        <dbReference type="ARBA" id="ARBA00023295"/>
    </source>
</evidence>
<name>A0A926IQQ9_9BACT</name>
<evidence type="ECO:0000256" key="2">
    <source>
        <dbReference type="ARBA" id="ARBA00022801"/>
    </source>
</evidence>
<dbReference type="InterPro" id="IPR006626">
    <property type="entry name" value="PbH1"/>
</dbReference>
<dbReference type="EMBL" id="JACRTF010000001">
    <property type="protein sequence ID" value="MBC8592948.1"/>
    <property type="molecule type" value="Genomic_DNA"/>
</dbReference>
<reference evidence="6" key="1">
    <citation type="submission" date="2020-08" db="EMBL/GenBank/DDBJ databases">
        <title>Genome public.</title>
        <authorList>
            <person name="Liu C."/>
            <person name="Sun Q."/>
        </authorList>
    </citation>
    <scope>NUCLEOTIDE SEQUENCE</scope>
    <source>
        <strain evidence="6">N12</strain>
    </source>
</reference>
<feature type="signal peptide" evidence="5">
    <location>
        <begin position="1"/>
        <end position="23"/>
    </location>
</feature>
<keyword evidence="2 4" id="KW-0378">Hydrolase</keyword>
<dbReference type="InterPro" id="IPR051801">
    <property type="entry name" value="GH28_Enzymes"/>
</dbReference>
<sequence length="507" mass="56011">MNRKKIKALLVAALATISTFSNAASYNVLDFGAKNNGRELVTSHIQKAINQCHADGGGVVFVPSGKYLVGTLNLKSNVEFHFETGAVLLATTDLSQYQRHNEQLAGVFYTEDADNVSITGNGTIFGQGMEFMERTVAKKIVGDVNNYIRQKFDFRKVENGTLGDGPVNPKERFHQMVIFSNCTDVSLSDFKCVDAPYWTILVVHCDRVKVNKVMIDNNLLIPNSDGLDIVSSSNVNVSDCYFSCGDDAIILAGYAHHFGDPGFKDILKPSKNINVDNCIFRSRSSAIRIGGWDQNHMSNYNFSNITIYDSNCGINLTVRDSGSIQNVNFDNIRIETRMHTGDWWGNGEPIKISALRGVPDSPIGIIKNISFANISCSAENSILMYASDETVMENISFNNFNFELKKGALEEVSGGNFDLRPNTVQGKEIYASNIPVVYIENAKNVFFNQGNISWGNVDKPYYTNAIEAIKVNTLYLDNMTASPSPSNPELPAVSLKNCTNVKNNIRK</sequence>
<evidence type="ECO:0000313" key="7">
    <source>
        <dbReference type="Proteomes" id="UP000651085"/>
    </source>
</evidence>
<evidence type="ECO:0000313" key="6">
    <source>
        <dbReference type="EMBL" id="MBC8592948.1"/>
    </source>
</evidence>
<organism evidence="6 7">
    <name type="scientific">Jilunia laotingensis</name>
    <dbReference type="NCBI Taxonomy" id="2763675"/>
    <lineage>
        <taxon>Bacteria</taxon>
        <taxon>Pseudomonadati</taxon>
        <taxon>Bacteroidota</taxon>
        <taxon>Bacteroidia</taxon>
        <taxon>Bacteroidales</taxon>
        <taxon>Bacteroidaceae</taxon>
        <taxon>Jilunia</taxon>
    </lineage>
</organism>
<dbReference type="PANTHER" id="PTHR31339:SF0">
    <property type="entry name" value="PECTIN LYASE-LIKE SUPERFAMILY PROTEIN"/>
    <property type="match status" value="1"/>
</dbReference>
<dbReference type="Gene3D" id="2.160.20.10">
    <property type="entry name" value="Single-stranded right-handed beta-helix, Pectin lyase-like"/>
    <property type="match status" value="1"/>
</dbReference>
<dbReference type="InterPro" id="IPR011050">
    <property type="entry name" value="Pectin_lyase_fold/virulence"/>
</dbReference>
<evidence type="ECO:0000256" key="5">
    <source>
        <dbReference type="SAM" id="SignalP"/>
    </source>
</evidence>
<dbReference type="SUPFAM" id="SSF51126">
    <property type="entry name" value="Pectin lyase-like"/>
    <property type="match status" value="1"/>
</dbReference>
<dbReference type="Pfam" id="PF00295">
    <property type="entry name" value="Glyco_hydro_28"/>
    <property type="match status" value="1"/>
</dbReference>
<comment type="caution">
    <text evidence="6">The sequence shown here is derived from an EMBL/GenBank/DDBJ whole genome shotgun (WGS) entry which is preliminary data.</text>
</comment>
<dbReference type="InterPro" id="IPR000743">
    <property type="entry name" value="Glyco_hydro_28"/>
</dbReference>
<keyword evidence="7" id="KW-1185">Reference proteome</keyword>
<dbReference type="SMART" id="SM00710">
    <property type="entry name" value="PbH1"/>
    <property type="match status" value="4"/>
</dbReference>
<feature type="chain" id="PRO_5037664702" evidence="5">
    <location>
        <begin position="24"/>
        <end position="507"/>
    </location>
</feature>
<protein>
    <submittedName>
        <fullName evidence="6">Uncharacterized protein</fullName>
    </submittedName>
</protein>
<dbReference type="PANTHER" id="PTHR31339">
    <property type="entry name" value="PECTIN LYASE-RELATED"/>
    <property type="match status" value="1"/>
</dbReference>
<dbReference type="AlphaFoldDB" id="A0A926IQQ9"/>
<keyword evidence="3 4" id="KW-0326">Glycosidase</keyword>
<keyword evidence="5" id="KW-0732">Signal</keyword>
<accession>A0A926IQQ9</accession>
<proteinExistence type="inferred from homology"/>
<evidence type="ECO:0000256" key="1">
    <source>
        <dbReference type="ARBA" id="ARBA00008834"/>
    </source>
</evidence>
<comment type="similarity">
    <text evidence="1 4">Belongs to the glycosyl hydrolase 28 family.</text>
</comment>
<dbReference type="GO" id="GO:0005975">
    <property type="term" value="P:carbohydrate metabolic process"/>
    <property type="evidence" value="ECO:0007669"/>
    <property type="project" value="InterPro"/>
</dbReference>
<dbReference type="Proteomes" id="UP000651085">
    <property type="component" value="Unassembled WGS sequence"/>
</dbReference>
<dbReference type="RefSeq" id="WP_262434111.1">
    <property type="nucleotide sequence ID" value="NZ_JACRTF010000001.1"/>
</dbReference>
<dbReference type="InterPro" id="IPR012334">
    <property type="entry name" value="Pectin_lyas_fold"/>
</dbReference>
<gene>
    <name evidence="6" type="ORF">H8744_06700</name>
</gene>
<dbReference type="GO" id="GO:0004650">
    <property type="term" value="F:polygalacturonase activity"/>
    <property type="evidence" value="ECO:0007669"/>
    <property type="project" value="InterPro"/>
</dbReference>